<dbReference type="PANTHER" id="PTHR10742:SF416">
    <property type="entry name" value="SPERMINE OXIDASE"/>
    <property type="match status" value="1"/>
</dbReference>
<dbReference type="EMBL" id="BDGG01000001">
    <property type="protein sequence ID" value="GAU88779.1"/>
    <property type="molecule type" value="Genomic_DNA"/>
</dbReference>
<proteinExistence type="predicted"/>
<dbReference type="PRINTS" id="PR00419">
    <property type="entry name" value="ADXRDTASE"/>
</dbReference>
<dbReference type="Gene3D" id="3.90.660.10">
    <property type="match status" value="1"/>
</dbReference>
<keyword evidence="3" id="KW-1185">Reference proteome</keyword>
<dbReference type="SUPFAM" id="SSF51905">
    <property type="entry name" value="FAD/NAD(P)-binding domain"/>
    <property type="match status" value="1"/>
</dbReference>
<reference evidence="2 3" key="1">
    <citation type="journal article" date="2016" name="Nat. Commun.">
        <title>Extremotolerant tardigrade genome and improved radiotolerance of human cultured cells by tardigrade-unique protein.</title>
        <authorList>
            <person name="Hashimoto T."/>
            <person name="Horikawa D.D."/>
            <person name="Saito Y."/>
            <person name="Kuwahara H."/>
            <person name="Kozuka-Hata H."/>
            <person name="Shin-I T."/>
            <person name="Minakuchi Y."/>
            <person name="Ohishi K."/>
            <person name="Motoyama A."/>
            <person name="Aizu T."/>
            <person name="Enomoto A."/>
            <person name="Kondo K."/>
            <person name="Tanaka S."/>
            <person name="Hara Y."/>
            <person name="Koshikawa S."/>
            <person name="Sagara H."/>
            <person name="Miura T."/>
            <person name="Yokobori S."/>
            <person name="Miyagawa K."/>
            <person name="Suzuki Y."/>
            <person name="Kubo T."/>
            <person name="Oyama M."/>
            <person name="Kohara Y."/>
            <person name="Fujiyama A."/>
            <person name="Arakawa K."/>
            <person name="Katayama T."/>
            <person name="Toyoda A."/>
            <person name="Kunieda T."/>
        </authorList>
    </citation>
    <scope>NUCLEOTIDE SEQUENCE [LARGE SCALE GENOMIC DNA]</scope>
    <source>
        <strain evidence="2 3">YOKOZUNA-1</strain>
    </source>
</reference>
<dbReference type="SUPFAM" id="SSF54373">
    <property type="entry name" value="FAD-linked reductases, C-terminal domain"/>
    <property type="match status" value="1"/>
</dbReference>
<gene>
    <name evidence="2" type="primary">RvY_01414-1</name>
    <name evidence="2" type="synonym">RvY_01414.1</name>
    <name evidence="2" type="ORF">RvY_01414</name>
</gene>
<dbReference type="STRING" id="947166.A0A1D1UG86"/>
<comment type="caution">
    <text evidence="2">The sequence shown here is derived from an EMBL/GenBank/DDBJ whole genome shotgun (WGS) entry which is preliminary data.</text>
</comment>
<dbReference type="OrthoDB" id="5046242at2759"/>
<dbReference type="AlphaFoldDB" id="A0A1D1UG86"/>
<evidence type="ECO:0000313" key="2">
    <source>
        <dbReference type="EMBL" id="GAU88779.1"/>
    </source>
</evidence>
<organism evidence="2 3">
    <name type="scientific">Ramazzottius varieornatus</name>
    <name type="common">Water bear</name>
    <name type="synonym">Tardigrade</name>
    <dbReference type="NCBI Taxonomy" id="947166"/>
    <lineage>
        <taxon>Eukaryota</taxon>
        <taxon>Metazoa</taxon>
        <taxon>Ecdysozoa</taxon>
        <taxon>Tardigrada</taxon>
        <taxon>Eutardigrada</taxon>
        <taxon>Parachela</taxon>
        <taxon>Hypsibioidea</taxon>
        <taxon>Ramazzottiidae</taxon>
        <taxon>Ramazzottius</taxon>
    </lineage>
</organism>
<dbReference type="PANTHER" id="PTHR10742">
    <property type="entry name" value="FLAVIN MONOAMINE OXIDASE"/>
    <property type="match status" value="1"/>
</dbReference>
<sequence length="507" mass="56912">MEKTQKTLPVKVVVVGAGAAGIAAASKLYQHGFDVVVLEAEDRIGGRIHSHRTDQGWIELGAQWIHGEEHWLYDFAEQQQLLGRSAVLSKETGILAQNGNQITGEKRAGLQSAINEICDKLSAEGLQDVSYGTSIGEILSKLRAETRAEDKDQNKEVGIIYDWINRYLKIDCGADSLHDVSIQMYVDESCIGNYNHRLNFPYVLILDHLRSLSLVDDRFMPLDLVKLETPVCAIRMKKMNSGGSPVEVQTEDGETFQADHVIVTVSLGVLKKQVNKWFSPPLSQRKQDIIESMGFGLIGKVVLHYEEPFWRDWKFDYVEGDLRAIALYWDEEADALQTDPEGRYISRPWYRAIRSFLVCFSQPNTLIAFLAGSQVREMEQLPEEQVAQDLTEVLRTFRGDPAIPLPKSVLRSNWATNKNFCGTYSYPSTDSGAKGFSPVDLAEPDWSYISTKTSAHHGLVPGLLFAGEATHPKYFSMVHGAILSGWREADRLSELYEHTKNRTASLT</sequence>
<dbReference type="InterPro" id="IPR036188">
    <property type="entry name" value="FAD/NAD-bd_sf"/>
</dbReference>
<dbReference type="Proteomes" id="UP000186922">
    <property type="component" value="Unassembled WGS sequence"/>
</dbReference>
<dbReference type="InterPro" id="IPR002937">
    <property type="entry name" value="Amino_oxidase"/>
</dbReference>
<dbReference type="InterPro" id="IPR050281">
    <property type="entry name" value="Flavin_monoamine_oxidase"/>
</dbReference>
<name>A0A1D1UG86_RAMVA</name>
<accession>A0A1D1UG86</accession>
<dbReference type="Pfam" id="PF01593">
    <property type="entry name" value="Amino_oxidase"/>
    <property type="match status" value="1"/>
</dbReference>
<dbReference type="GO" id="GO:0046592">
    <property type="term" value="F:polyamine oxidase activity"/>
    <property type="evidence" value="ECO:0007669"/>
    <property type="project" value="TreeGrafter"/>
</dbReference>
<evidence type="ECO:0000313" key="3">
    <source>
        <dbReference type="Proteomes" id="UP000186922"/>
    </source>
</evidence>
<feature type="domain" description="Amine oxidase" evidence="1">
    <location>
        <begin position="20"/>
        <end position="492"/>
    </location>
</feature>
<evidence type="ECO:0000259" key="1">
    <source>
        <dbReference type="Pfam" id="PF01593"/>
    </source>
</evidence>
<dbReference type="Gene3D" id="3.50.50.60">
    <property type="entry name" value="FAD/NAD(P)-binding domain"/>
    <property type="match status" value="1"/>
</dbReference>
<protein>
    <recommendedName>
        <fullName evidence="1">Amine oxidase domain-containing protein</fullName>
    </recommendedName>
</protein>